<protein>
    <submittedName>
        <fullName evidence="2">Uncharacterized protein</fullName>
    </submittedName>
</protein>
<name>C5LPD4_PERM5</name>
<dbReference type="RefSeq" id="XP_002768678.1">
    <property type="nucleotide sequence ID" value="XM_002768632.1"/>
</dbReference>
<reference evidence="2 3" key="1">
    <citation type="submission" date="2008-07" db="EMBL/GenBank/DDBJ databases">
        <authorList>
            <person name="El-Sayed N."/>
            <person name="Caler E."/>
            <person name="Inman J."/>
            <person name="Amedeo P."/>
            <person name="Hass B."/>
            <person name="Wortman J."/>
        </authorList>
    </citation>
    <scope>NUCLEOTIDE SEQUENCE [LARGE SCALE GENOMIC DNA]</scope>
    <source>
        <strain evidence="3">ATCC 50983 / TXsc</strain>
    </source>
</reference>
<keyword evidence="3" id="KW-1185">Reference proteome</keyword>
<feature type="region of interest" description="Disordered" evidence="1">
    <location>
        <begin position="1"/>
        <end position="26"/>
    </location>
</feature>
<feature type="non-terminal residue" evidence="2">
    <location>
        <position position="1"/>
    </location>
</feature>
<gene>
    <name evidence="2" type="ORF">Pmar_PMAR027525</name>
</gene>
<evidence type="ECO:0000256" key="1">
    <source>
        <dbReference type="SAM" id="MobiDB-lite"/>
    </source>
</evidence>
<sequence length="59" mass="5734">GGTTTASPPGPTSTRGPTLPPGPPPIGTFLLDGSVPILGPVTGRLVSSDADPDNLVITT</sequence>
<dbReference type="AlphaFoldDB" id="C5LPD4"/>
<accession>C5LPD4</accession>
<dbReference type="EMBL" id="GG684111">
    <property type="protein sequence ID" value="EER01396.1"/>
    <property type="molecule type" value="Genomic_DNA"/>
</dbReference>
<feature type="non-terminal residue" evidence="2">
    <location>
        <position position="59"/>
    </location>
</feature>
<dbReference type="Proteomes" id="UP000007800">
    <property type="component" value="Unassembled WGS sequence"/>
</dbReference>
<dbReference type="GeneID" id="9039880"/>
<evidence type="ECO:0000313" key="2">
    <source>
        <dbReference type="EMBL" id="EER01396.1"/>
    </source>
</evidence>
<dbReference type="InParanoid" id="C5LPD4"/>
<proteinExistence type="predicted"/>
<evidence type="ECO:0000313" key="3">
    <source>
        <dbReference type="Proteomes" id="UP000007800"/>
    </source>
</evidence>
<organism evidence="3">
    <name type="scientific">Perkinsus marinus (strain ATCC 50983 / TXsc)</name>
    <dbReference type="NCBI Taxonomy" id="423536"/>
    <lineage>
        <taxon>Eukaryota</taxon>
        <taxon>Sar</taxon>
        <taxon>Alveolata</taxon>
        <taxon>Perkinsozoa</taxon>
        <taxon>Perkinsea</taxon>
        <taxon>Perkinsida</taxon>
        <taxon>Perkinsidae</taxon>
        <taxon>Perkinsus</taxon>
    </lineage>
</organism>
<feature type="compositionally biased region" description="Low complexity" evidence="1">
    <location>
        <begin position="1"/>
        <end position="17"/>
    </location>
</feature>